<dbReference type="InParanoid" id="A0A1X7U6Y7"/>
<dbReference type="InterPro" id="IPR041090">
    <property type="entry name" value="DUF5578"/>
</dbReference>
<proteinExistence type="predicted"/>
<protein>
    <submittedName>
        <fullName evidence="1">Uncharacterized protein</fullName>
    </submittedName>
</protein>
<dbReference type="Gene3D" id="1.25.10.10">
    <property type="entry name" value="Leucine-rich Repeat Variant"/>
    <property type="match status" value="1"/>
</dbReference>
<accession>A0A1X7U6Y7</accession>
<dbReference type="InterPro" id="IPR011989">
    <property type="entry name" value="ARM-like"/>
</dbReference>
<dbReference type="Pfam" id="PF17741">
    <property type="entry name" value="DUF5578"/>
    <property type="match status" value="1"/>
</dbReference>
<dbReference type="PANTHER" id="PTHR34258:SF1">
    <property type="entry name" value="ARMADILLO-LIKE HELICAL DOMAIN CONTAINING PROTEIN 1"/>
    <property type="match status" value="1"/>
</dbReference>
<organism evidence="1">
    <name type="scientific">Amphimedon queenslandica</name>
    <name type="common">Sponge</name>
    <dbReference type="NCBI Taxonomy" id="400682"/>
    <lineage>
        <taxon>Eukaryota</taxon>
        <taxon>Metazoa</taxon>
        <taxon>Porifera</taxon>
        <taxon>Demospongiae</taxon>
        <taxon>Heteroscleromorpha</taxon>
        <taxon>Haplosclerida</taxon>
        <taxon>Niphatidae</taxon>
        <taxon>Amphimedon</taxon>
    </lineage>
</organism>
<dbReference type="SUPFAM" id="SSF48371">
    <property type="entry name" value="ARM repeat"/>
    <property type="match status" value="1"/>
</dbReference>
<reference evidence="1" key="1">
    <citation type="submission" date="2017-05" db="UniProtKB">
        <authorList>
            <consortium name="EnsemblMetazoa"/>
        </authorList>
    </citation>
    <scope>IDENTIFICATION</scope>
</reference>
<name>A0A1X7U6Y7_AMPQE</name>
<dbReference type="PANTHER" id="PTHR34258">
    <property type="entry name" value="ARMADILLO-LIKE HELICAL DOMAIN CONTAINING PROTEIN 1"/>
    <property type="match status" value="1"/>
</dbReference>
<dbReference type="eggNOG" id="ENOG502QQAX">
    <property type="taxonomic scope" value="Eukaryota"/>
</dbReference>
<sequence length="388" mass="42994">MAPGSFQEIRHILSCWDKGTVQEREAMLEEFLNTCSDMTQPQLEAHFNDCSSLFLARLTAWLRITYMFGTCVGIQLQCIGVFINIGASYLTEFLEVGGILTSLEIVNLKSCEEADKSEALRLLTQISKKGRHFKEMICESYGIKVAAECLGRSQLSETQECAQHLLHELSMANPRYQTQVYKALIALLASSSSEAQRLSAYTLRLIQPSIGVVSGSIVDPLLMLLRSLHLDIQREAGLLINDLLEDEEIQQPLLMGLVNLLKVEDVTSKGGGAGRSIVTAQVQQESSAKIIKEIIERHPHLAQKLVEVNVVHQLLYALSNTGYSNSQRQSCAALQALMNELISVRELVQVMIGDTLFEKIIKSSPDAIPEVLSLDDVDILLASSNFKE</sequence>
<dbReference type="AlphaFoldDB" id="A0A1X7U6Y7"/>
<dbReference type="EnsemblMetazoa" id="Aqu2.1.23687_001">
    <property type="protein sequence ID" value="Aqu2.1.23687_001"/>
    <property type="gene ID" value="Aqu2.1.23687"/>
</dbReference>
<dbReference type="InterPro" id="IPR016024">
    <property type="entry name" value="ARM-type_fold"/>
</dbReference>
<evidence type="ECO:0000313" key="1">
    <source>
        <dbReference type="EnsemblMetazoa" id="Aqu2.1.23687_001"/>
    </source>
</evidence>
<dbReference type="OrthoDB" id="278163at2759"/>